<dbReference type="EMBL" id="LGTE01000055">
    <property type="protein sequence ID" value="KNZ68168.1"/>
    <property type="molecule type" value="Genomic_DNA"/>
</dbReference>
<organism evidence="1 2">
    <name type="scientific">Thermincola ferriacetica</name>
    <dbReference type="NCBI Taxonomy" id="281456"/>
    <lineage>
        <taxon>Bacteria</taxon>
        <taxon>Bacillati</taxon>
        <taxon>Bacillota</taxon>
        <taxon>Clostridia</taxon>
        <taxon>Eubacteriales</taxon>
        <taxon>Thermincolaceae</taxon>
        <taxon>Thermincola</taxon>
    </lineage>
</organism>
<reference evidence="2" key="1">
    <citation type="submission" date="2015-07" db="EMBL/GenBank/DDBJ databases">
        <title>Complete Genome of Thermincola ferriacetica strain Z-0001T.</title>
        <authorList>
            <person name="Lusk B."/>
            <person name="Badalamenti J.P."/>
            <person name="Parameswaran P."/>
            <person name="Bond D.R."/>
            <person name="Torres C.I."/>
        </authorList>
    </citation>
    <scope>NUCLEOTIDE SEQUENCE [LARGE SCALE GENOMIC DNA]</scope>
    <source>
        <strain evidence="2">Z-0001</strain>
    </source>
</reference>
<keyword evidence="2" id="KW-1185">Reference proteome</keyword>
<proteinExistence type="predicted"/>
<dbReference type="AlphaFoldDB" id="A0A0L6VYE0"/>
<comment type="caution">
    <text evidence="1">The sequence shown here is derived from an EMBL/GenBank/DDBJ whole genome shotgun (WGS) entry which is preliminary data.</text>
</comment>
<evidence type="ECO:0000313" key="1">
    <source>
        <dbReference type="EMBL" id="KNZ68168.1"/>
    </source>
</evidence>
<accession>A0A0L6VYE0</accession>
<protein>
    <submittedName>
        <fullName evidence="1">Uncharacterized protein</fullName>
    </submittedName>
</protein>
<evidence type="ECO:0000313" key="2">
    <source>
        <dbReference type="Proteomes" id="UP000037175"/>
    </source>
</evidence>
<sequence length="156" mass="16731">MIGTFFTLSVMSAGLPSAVDSNSWCRGTYCPSLIAAMSWVVPLWAVHSKVAVISEFSALKLMVWLFASVKRSGYSGTGSEMWPFPDIFFNFPLYACPLISCKPATKGLSSAKSKSRRISPVPKTTVAVYFLPISALYTALPTSSVSTGVPGSMLLT</sequence>
<dbReference type="Proteomes" id="UP000037175">
    <property type="component" value="Unassembled WGS sequence"/>
</dbReference>
<gene>
    <name evidence="1" type="ORF">Tfer_3297</name>
</gene>
<name>A0A0L6VYE0_9FIRM</name>